<name>A0A6P1NW92_9BACT</name>
<dbReference type="EMBL" id="CP047897">
    <property type="protein sequence ID" value="QHL87330.1"/>
    <property type="molecule type" value="Genomic_DNA"/>
</dbReference>
<dbReference type="RefSeq" id="WP_160690625.1">
    <property type="nucleotide sequence ID" value="NZ_CP047897.1"/>
</dbReference>
<evidence type="ECO:0000313" key="1">
    <source>
        <dbReference type="EMBL" id="QHL87330.1"/>
    </source>
</evidence>
<organism evidence="1 2">
    <name type="scientific">Nibribacter ruber</name>
    <dbReference type="NCBI Taxonomy" id="2698458"/>
    <lineage>
        <taxon>Bacteria</taxon>
        <taxon>Pseudomonadati</taxon>
        <taxon>Bacteroidota</taxon>
        <taxon>Cytophagia</taxon>
        <taxon>Cytophagales</taxon>
        <taxon>Hymenobacteraceae</taxon>
        <taxon>Nibribacter</taxon>
    </lineage>
</organism>
<dbReference type="InterPro" id="IPR011042">
    <property type="entry name" value="6-blade_b-propeller_TolB-like"/>
</dbReference>
<protein>
    <recommendedName>
        <fullName evidence="3">Exo-alpha-sialidase</fullName>
    </recommendedName>
</protein>
<proteinExistence type="predicted"/>
<gene>
    <name evidence="1" type="ORF">GU926_07740</name>
</gene>
<keyword evidence="2" id="KW-1185">Reference proteome</keyword>
<dbReference type="SUPFAM" id="SSF82171">
    <property type="entry name" value="DPP6 N-terminal domain-like"/>
    <property type="match status" value="1"/>
</dbReference>
<dbReference type="Gene3D" id="2.120.10.30">
    <property type="entry name" value="TolB, C-terminal domain"/>
    <property type="match status" value="1"/>
</dbReference>
<dbReference type="Pfam" id="PF07676">
    <property type="entry name" value="PD40"/>
    <property type="match status" value="1"/>
</dbReference>
<evidence type="ECO:0008006" key="3">
    <source>
        <dbReference type="Google" id="ProtNLM"/>
    </source>
</evidence>
<dbReference type="AlphaFoldDB" id="A0A6P1NW92"/>
<dbReference type="KEGG" id="nib:GU926_07740"/>
<dbReference type="InterPro" id="IPR011659">
    <property type="entry name" value="WD40"/>
</dbReference>
<dbReference type="Proteomes" id="UP000464214">
    <property type="component" value="Chromosome"/>
</dbReference>
<reference evidence="1 2" key="1">
    <citation type="submission" date="2020-01" db="EMBL/GenBank/DDBJ databases">
        <authorList>
            <person name="Kim M."/>
        </authorList>
    </citation>
    <scope>NUCLEOTIDE SEQUENCE [LARGE SCALE GENOMIC DNA]</scope>
    <source>
        <strain evidence="1 2">BT10</strain>
    </source>
</reference>
<accession>A0A6P1NW92</accession>
<sequence length="278" mass="32033">MNTLPRELPGDTPIEFWENLIPENKLIHRGIFSPDLEEYFYAVSDKDFTQFDVYVTKIGDGQLAEPQRAFFNSEYNEHGMSFSPDGNSIYFSSTRPVNILGVSETWHIWRSDKVDGVWSEPSFVDIPNLRHKLVSHPTIASSGTLYCHVSELDYSNMDIYHSTQVNERFLNAEKTNIWLKKQMGKCTPFVSPKEDYLIFATIGHQLDLMISYNDGKGNWINTKRLNDRINQYGQGNPYVTPDNALLFYASGNTTNQKWKVNWVNIESELKKTARPINS</sequence>
<evidence type="ECO:0000313" key="2">
    <source>
        <dbReference type="Proteomes" id="UP000464214"/>
    </source>
</evidence>